<comment type="subcellular location">
    <subcellularLocation>
        <location evidence="1">Periplasm</location>
    </subcellularLocation>
</comment>
<evidence type="ECO:0000256" key="3">
    <source>
        <dbReference type="ARBA" id="ARBA00022729"/>
    </source>
</evidence>
<gene>
    <name evidence="7" type="ORF">H8718_14890</name>
</gene>
<protein>
    <submittedName>
        <fullName evidence="7">ABC transporter substrate-binding protein</fullName>
    </submittedName>
</protein>
<organism evidence="7 8">
    <name type="scientific">Zhenhengia yiwuensis</name>
    <dbReference type="NCBI Taxonomy" id="2763666"/>
    <lineage>
        <taxon>Bacteria</taxon>
        <taxon>Bacillati</taxon>
        <taxon>Bacillota</taxon>
        <taxon>Clostridia</taxon>
        <taxon>Lachnospirales</taxon>
        <taxon>Lachnospiraceae</taxon>
        <taxon>Zhenhengia</taxon>
    </lineage>
</organism>
<dbReference type="RefSeq" id="WP_249333503.1">
    <property type="nucleotide sequence ID" value="NZ_JACRSY010000028.1"/>
</dbReference>
<feature type="signal peptide" evidence="6">
    <location>
        <begin position="1"/>
        <end position="18"/>
    </location>
</feature>
<dbReference type="InterPro" id="IPR001188">
    <property type="entry name" value="Sperm_putr-bd"/>
</dbReference>
<dbReference type="CDD" id="cd13663">
    <property type="entry name" value="PBP2_PotD_PotF_like_2"/>
    <property type="match status" value="1"/>
</dbReference>
<feature type="binding site" evidence="5">
    <location>
        <position position="88"/>
    </location>
    <ligand>
        <name>spermidine</name>
        <dbReference type="ChEBI" id="CHEBI:57834"/>
    </ligand>
</feature>
<dbReference type="Proteomes" id="UP000655830">
    <property type="component" value="Unassembled WGS sequence"/>
</dbReference>
<evidence type="ECO:0000313" key="8">
    <source>
        <dbReference type="Proteomes" id="UP000655830"/>
    </source>
</evidence>
<reference evidence="7" key="1">
    <citation type="submission" date="2020-08" db="EMBL/GenBank/DDBJ databases">
        <title>Genome public.</title>
        <authorList>
            <person name="Liu C."/>
            <person name="Sun Q."/>
        </authorList>
    </citation>
    <scope>NUCLEOTIDE SEQUENCE</scope>
    <source>
        <strain evidence="7">NSJ-12</strain>
    </source>
</reference>
<keyword evidence="8" id="KW-1185">Reference proteome</keyword>
<evidence type="ECO:0000256" key="5">
    <source>
        <dbReference type="PIRSR" id="PIRSR019574-1"/>
    </source>
</evidence>
<proteinExistence type="predicted"/>
<evidence type="ECO:0000256" key="1">
    <source>
        <dbReference type="ARBA" id="ARBA00004418"/>
    </source>
</evidence>
<dbReference type="EMBL" id="JACRSY010000028">
    <property type="protein sequence ID" value="MBC8580805.1"/>
    <property type="molecule type" value="Genomic_DNA"/>
</dbReference>
<evidence type="ECO:0000256" key="6">
    <source>
        <dbReference type="SAM" id="SignalP"/>
    </source>
</evidence>
<dbReference type="PROSITE" id="PS51257">
    <property type="entry name" value="PROKAR_LIPOPROTEIN"/>
    <property type="match status" value="1"/>
</dbReference>
<name>A0A926IAF2_9FIRM</name>
<feature type="chain" id="PRO_5039503948" evidence="6">
    <location>
        <begin position="19"/>
        <end position="352"/>
    </location>
</feature>
<keyword evidence="2" id="KW-0813">Transport</keyword>
<dbReference type="GO" id="GO:0015846">
    <property type="term" value="P:polyamine transport"/>
    <property type="evidence" value="ECO:0007669"/>
    <property type="project" value="InterPro"/>
</dbReference>
<dbReference type="SUPFAM" id="SSF53850">
    <property type="entry name" value="Periplasmic binding protein-like II"/>
    <property type="match status" value="1"/>
</dbReference>
<evidence type="ECO:0000256" key="2">
    <source>
        <dbReference type="ARBA" id="ARBA00022448"/>
    </source>
</evidence>
<dbReference type="Pfam" id="PF13416">
    <property type="entry name" value="SBP_bac_8"/>
    <property type="match status" value="1"/>
</dbReference>
<dbReference type="GO" id="GO:0019808">
    <property type="term" value="F:polyamine binding"/>
    <property type="evidence" value="ECO:0007669"/>
    <property type="project" value="InterPro"/>
</dbReference>
<comment type="caution">
    <text evidence="7">The sequence shown here is derived from an EMBL/GenBank/DDBJ whole genome shotgun (WGS) entry which is preliminary data.</text>
</comment>
<keyword evidence="4" id="KW-0574">Periplasm</keyword>
<dbReference type="PIRSF" id="PIRSF019574">
    <property type="entry name" value="Periplasmic_polyamine_BP"/>
    <property type="match status" value="1"/>
</dbReference>
<dbReference type="PANTHER" id="PTHR30222">
    <property type="entry name" value="SPERMIDINE/PUTRESCINE-BINDING PERIPLASMIC PROTEIN"/>
    <property type="match status" value="1"/>
</dbReference>
<dbReference type="GO" id="GO:0042597">
    <property type="term" value="C:periplasmic space"/>
    <property type="evidence" value="ECO:0007669"/>
    <property type="project" value="UniProtKB-SubCell"/>
</dbReference>
<dbReference type="PANTHER" id="PTHR30222:SF17">
    <property type="entry name" value="SPERMIDINE_PUTRESCINE-BINDING PERIPLASMIC PROTEIN"/>
    <property type="match status" value="1"/>
</dbReference>
<keyword evidence="3 6" id="KW-0732">Signal</keyword>
<dbReference type="PRINTS" id="PR00909">
    <property type="entry name" value="SPERMDNBNDNG"/>
</dbReference>
<accession>A0A926IAF2</accession>
<dbReference type="Gene3D" id="3.40.190.10">
    <property type="entry name" value="Periplasmic binding protein-like II"/>
    <property type="match status" value="2"/>
</dbReference>
<evidence type="ECO:0000256" key="4">
    <source>
        <dbReference type="ARBA" id="ARBA00022764"/>
    </source>
</evidence>
<sequence>MRKLSRLFLGMALAGTMAITLTGCGNNDDKPVVKVFNWGDYIDPEVNKIFEEETGIRVIYSEFGTNEEMFQKLEPGNVSYDIAIPSDYMIEKMINNDMLEPIDVTKLTNYPKIDERFKNLPYDPNNQYSIPYMWGTVGIIYNTTMVEEPVDSWNALWDERYAGKIFVYDSEREGIMAALKKLGYSMNTRDPKELEEAKQELIKQAPLVLSYVGDEGKGKMISGEAALMMAWAGDAMVMTEENPDLAFALPKEGTNFFVDAIVVPKGAENLENAYKYIDFLCRPDIAAKNAEYIGYSTPISEARALLPEEIRNSEVAYPSEEETDKMEMFTDPSDVIKLYSSIWMEAKSSASQ</sequence>
<dbReference type="InterPro" id="IPR006059">
    <property type="entry name" value="SBP"/>
</dbReference>
<dbReference type="AlphaFoldDB" id="A0A926IAF2"/>
<evidence type="ECO:0000313" key="7">
    <source>
        <dbReference type="EMBL" id="MBC8580805.1"/>
    </source>
</evidence>